<organism evidence="4 5">
    <name type="scientific">Panagrolaimus davidi</name>
    <dbReference type="NCBI Taxonomy" id="227884"/>
    <lineage>
        <taxon>Eukaryota</taxon>
        <taxon>Metazoa</taxon>
        <taxon>Ecdysozoa</taxon>
        <taxon>Nematoda</taxon>
        <taxon>Chromadorea</taxon>
        <taxon>Rhabditida</taxon>
        <taxon>Tylenchina</taxon>
        <taxon>Panagrolaimomorpha</taxon>
        <taxon>Panagrolaimoidea</taxon>
        <taxon>Panagrolaimidae</taxon>
        <taxon>Panagrolaimus</taxon>
    </lineage>
</organism>
<keyword evidence="3" id="KW-0732">Signal</keyword>
<evidence type="ECO:0000313" key="4">
    <source>
        <dbReference type="Proteomes" id="UP000887578"/>
    </source>
</evidence>
<evidence type="ECO:0000256" key="3">
    <source>
        <dbReference type="SAM" id="SignalP"/>
    </source>
</evidence>
<name>A0A914P5R9_9BILA</name>
<feature type="coiled-coil region" evidence="1">
    <location>
        <begin position="475"/>
        <end position="512"/>
    </location>
</feature>
<keyword evidence="4" id="KW-1185">Reference proteome</keyword>
<evidence type="ECO:0000256" key="2">
    <source>
        <dbReference type="SAM" id="MobiDB-lite"/>
    </source>
</evidence>
<dbReference type="WBParaSite" id="PDA_v2.g13265.t1">
    <property type="protein sequence ID" value="PDA_v2.g13265.t1"/>
    <property type="gene ID" value="PDA_v2.g13265"/>
</dbReference>
<keyword evidence="1" id="KW-0175">Coiled coil</keyword>
<dbReference type="Gene3D" id="1.20.5.490">
    <property type="entry name" value="Single helix bin"/>
    <property type="match status" value="1"/>
</dbReference>
<accession>A0A914P5R9</accession>
<feature type="signal peptide" evidence="3">
    <location>
        <begin position="1"/>
        <end position="21"/>
    </location>
</feature>
<reference evidence="5" key="1">
    <citation type="submission" date="2022-11" db="UniProtKB">
        <authorList>
            <consortium name="WormBaseParasite"/>
        </authorList>
    </citation>
    <scope>IDENTIFICATION</scope>
</reference>
<feature type="chain" id="PRO_5036765360" evidence="3">
    <location>
        <begin position="22"/>
        <end position="1374"/>
    </location>
</feature>
<protein>
    <submittedName>
        <fullName evidence="5">Uncharacterized protein</fullName>
    </submittedName>
</protein>
<dbReference type="Proteomes" id="UP000887578">
    <property type="component" value="Unplaced"/>
</dbReference>
<feature type="coiled-coil region" evidence="1">
    <location>
        <begin position="560"/>
        <end position="615"/>
    </location>
</feature>
<feature type="compositionally biased region" description="Polar residues" evidence="2">
    <location>
        <begin position="1364"/>
        <end position="1374"/>
    </location>
</feature>
<evidence type="ECO:0000256" key="1">
    <source>
        <dbReference type="SAM" id="Coils"/>
    </source>
</evidence>
<evidence type="ECO:0000313" key="5">
    <source>
        <dbReference type="WBParaSite" id="PDA_v2.g13265.t1"/>
    </source>
</evidence>
<proteinExistence type="predicted"/>
<sequence>MKKFWIFPLLIVFTLFNVGELIWVGEQFWTIIDSDGSFRDQRTITDFISFKAENDIDDRYIAYWITPHCDGENQFEAFGDAYFGENGKLCAKFIDKNNHPIEICGGFRILSINSQDHENPFEWRPICDVTNENIAVGLNQHIIRIWQNDRFQFSYGGVLLDRGRAYAVDVNGAVLHIFRSNDTNFYCSNIELLVVRDGYVAKEYVHNYDGARQHRHRNHGHIFTPDDSLSPPCAGPCNLTRKDSSITYIEPPYIVPPAQYIPPIQITETYDCEEWKIQIQRFREDLQYRDSDLFDCRNKLKFHETEIIKLKESQQTFNSDEILLRNLEKENEKLRFQISRQNEFERENEQLRQRISEFTIIENTVTRLESENQRLKESLKIYESQKMQINRERVEECERKIFEFERKMKFINEDLSKERLRNDDLTSKNERLRREVEEHSQKRTEIQQQWENAKYEFRNQKQPGLCNPGEINILKEKLFAEKRKNNERLQEIQKLTIKLVNVEDEKIAIEKKLLIIQSEQKSWNQTLIEIHRNCNSGKGGFLQKRIQELEIVLTSKDEFIGTLKRQKRETENELVSLKSEYSNLELVLVDLKETKKILEDERNSFKSQIEILEENCGPSKLDGSEITNNDDSEVEENGSKIQKSKLKSFAQKIIKVGSSLITKEQQCEILIQKLRRVYNFIQISSGLNLTFNIYENDDDKFIEIIDVFILQAWNTSKLEINALKLQQKIYISEMNSLKKDIEILRHSGNDNFGEDFDGIGTIENDSFNDESSDGNKIETDESYNEKTATIFQRQLHSYEIEVLQYRREIFLLKLQLKNIVKIKYECKSKFQKFKSSHNTLLNSFNRFETTFFKSNYNQTRNELFRFKEVIQRQTTLIKNLSISLREKKDTFYSSQEESWESSNSGGGGTEYFEEEEYNWEKSGITGMSDIGFEKQIKESEEIDEIETSEEINECNENLQLITEKYHSLIRKLRSVYGFFKFSIDQNITTPVYENSDDEIFVEIIDDVILQAWNISKMEAETFKLERQTCIAEIDILKNDFGLFKHESESKIKELTLENKNCTWQITHLNEKLIKFEGGEFSGNAEFEIVDGFEEWKLQYENSIKERNVCEEKLKIFETTQNSFMSFYYRLENYLLMSDCEKAITEITLFKQKTNNQTTTLNDINLHKNDVILKNSGVIMAKLENSAMAQYGGRNETYETLNKIKEEISILQKELCDYRQNNSLLLQHILERNNEMKKFKDSEALCKSSVISFNETIAQLLQTLEEKEIEIKGLKEKVDFLIPFGNQNQTLTTQIESLAQIKSDEDITNKCEGLQSYLKDILVMLKRNKEKCEEKFLDKIDENHIIEKREDKTLMSKKNVHSRQNKQISPRQRLI</sequence>
<feature type="region of interest" description="Disordered" evidence="2">
    <location>
        <begin position="1352"/>
        <end position="1374"/>
    </location>
</feature>
<feature type="coiled-coil region" evidence="1">
    <location>
        <begin position="310"/>
        <end position="449"/>
    </location>
</feature>
<feature type="coiled-coil region" evidence="1">
    <location>
        <begin position="1249"/>
        <end position="1276"/>
    </location>
</feature>